<dbReference type="InterPro" id="IPR028098">
    <property type="entry name" value="Glyco_trans_4-like_N"/>
</dbReference>
<organism evidence="3 4">
    <name type="scientific">Phenylobacterium montanum</name>
    <dbReference type="NCBI Taxonomy" id="2823693"/>
    <lineage>
        <taxon>Bacteria</taxon>
        <taxon>Pseudomonadati</taxon>
        <taxon>Pseudomonadota</taxon>
        <taxon>Alphaproteobacteria</taxon>
        <taxon>Caulobacterales</taxon>
        <taxon>Caulobacteraceae</taxon>
        <taxon>Phenylobacterium</taxon>
    </lineage>
</organism>
<dbReference type="InterPro" id="IPR050194">
    <property type="entry name" value="Glycosyltransferase_grp1"/>
</dbReference>
<dbReference type="Pfam" id="PF13439">
    <property type="entry name" value="Glyco_transf_4"/>
    <property type="match status" value="1"/>
</dbReference>
<dbReference type="GO" id="GO:0016757">
    <property type="term" value="F:glycosyltransferase activity"/>
    <property type="evidence" value="ECO:0007669"/>
    <property type="project" value="UniProtKB-KW"/>
</dbReference>
<dbReference type="Gene3D" id="3.40.50.2000">
    <property type="entry name" value="Glycogen Phosphorylase B"/>
    <property type="match status" value="2"/>
</dbReference>
<dbReference type="EMBL" id="CP073078">
    <property type="protein sequence ID" value="QUD89302.1"/>
    <property type="molecule type" value="Genomic_DNA"/>
</dbReference>
<dbReference type="PANTHER" id="PTHR45947:SF3">
    <property type="entry name" value="SULFOQUINOVOSYL TRANSFERASE SQD2"/>
    <property type="match status" value="1"/>
</dbReference>
<dbReference type="AlphaFoldDB" id="A0A975G2E5"/>
<keyword evidence="4" id="KW-1185">Reference proteome</keyword>
<feature type="domain" description="Glycosyltransferase subfamily 4-like N-terminal" evidence="2">
    <location>
        <begin position="18"/>
        <end position="176"/>
    </location>
</feature>
<dbReference type="RefSeq" id="WP_211939354.1">
    <property type="nucleotide sequence ID" value="NZ_CP073078.1"/>
</dbReference>
<name>A0A975G2E5_9CAUL</name>
<evidence type="ECO:0000259" key="1">
    <source>
        <dbReference type="Pfam" id="PF00534"/>
    </source>
</evidence>
<dbReference type="Proteomes" id="UP000676409">
    <property type="component" value="Chromosome"/>
</dbReference>
<dbReference type="KEGG" id="caul:KCG34_05325"/>
<gene>
    <name evidence="3" type="ORF">KCG34_05325</name>
</gene>
<protein>
    <submittedName>
        <fullName evidence="3">Glycosyltransferase</fullName>
        <ecNumber evidence="3">2.4.-.-</ecNumber>
    </submittedName>
</protein>
<keyword evidence="3" id="KW-0808">Transferase</keyword>
<evidence type="ECO:0000313" key="4">
    <source>
        <dbReference type="Proteomes" id="UP000676409"/>
    </source>
</evidence>
<feature type="domain" description="Glycosyl transferase family 1" evidence="1">
    <location>
        <begin position="186"/>
        <end position="348"/>
    </location>
</feature>
<dbReference type="PANTHER" id="PTHR45947">
    <property type="entry name" value="SULFOQUINOVOSYL TRANSFERASE SQD2"/>
    <property type="match status" value="1"/>
</dbReference>
<dbReference type="EC" id="2.4.-.-" evidence="3"/>
<dbReference type="SUPFAM" id="SSF53756">
    <property type="entry name" value="UDP-Glycosyltransferase/glycogen phosphorylase"/>
    <property type="match status" value="1"/>
</dbReference>
<accession>A0A975G2E5</accession>
<reference evidence="3" key="1">
    <citation type="submission" date="2021-04" db="EMBL/GenBank/DDBJ databases">
        <title>The complete genome sequence of Caulobacter sp. S6.</title>
        <authorList>
            <person name="Tang Y."/>
            <person name="Ouyang W."/>
            <person name="Liu Q."/>
            <person name="Huang B."/>
            <person name="Guo Z."/>
            <person name="Lei P."/>
        </authorList>
    </citation>
    <scope>NUCLEOTIDE SEQUENCE</scope>
    <source>
        <strain evidence="3">S6</strain>
    </source>
</reference>
<keyword evidence="3" id="KW-0328">Glycosyltransferase</keyword>
<sequence length="388" mass="41803">MQVRAKPKVAFYLPGFFMGGAERHTLQLCAGLSARGFETLLLAHGGHVAEGLRDAADGEGVRVLGLRGMTSLRSWVMAYKAFRAADADIIVAVNEAMAIRAVLLRALGATRAKLVCTFHSTLLLPADERRLPLFRLAVRWLDTLVFVSRNQMAHWRGRRLRTPTAVAIPNGVDLERFDGGEPRAIAKQRLGLKPEDYVVGVLASFRPEKNHELLLRAARRLIETGVDLKLLFVGDGPRRRAIEALVQQLELTGRVIFAGEHADVRPVIAAFDVGVICSSGVETFSLAALEVLASGAPMVMSDIGGASEIVTPGENGFLFENGDIAGLTESLATLADPEVRARLQAQARPSVERYDLANMIEAYDHLLCGLLQAGNASDRAGAALASAP</sequence>
<dbReference type="InterPro" id="IPR001296">
    <property type="entry name" value="Glyco_trans_1"/>
</dbReference>
<evidence type="ECO:0000259" key="2">
    <source>
        <dbReference type="Pfam" id="PF13439"/>
    </source>
</evidence>
<evidence type="ECO:0000313" key="3">
    <source>
        <dbReference type="EMBL" id="QUD89302.1"/>
    </source>
</evidence>
<proteinExistence type="predicted"/>
<dbReference type="Pfam" id="PF00534">
    <property type="entry name" value="Glycos_transf_1"/>
    <property type="match status" value="1"/>
</dbReference>